<name>A0A1I7WZ10_HETBA</name>
<feature type="compositionally biased region" description="Polar residues" evidence="1">
    <location>
        <begin position="432"/>
        <end position="443"/>
    </location>
</feature>
<dbReference type="AlphaFoldDB" id="A0A1I7WZ10"/>
<feature type="compositionally biased region" description="Basic and acidic residues" evidence="1">
    <location>
        <begin position="406"/>
        <end position="421"/>
    </location>
</feature>
<proteinExistence type="predicted"/>
<feature type="region of interest" description="Disordered" evidence="1">
    <location>
        <begin position="65"/>
        <end position="134"/>
    </location>
</feature>
<reference evidence="3" key="1">
    <citation type="submission" date="2016-11" db="UniProtKB">
        <authorList>
            <consortium name="WormBaseParasite"/>
        </authorList>
    </citation>
    <scope>IDENTIFICATION</scope>
</reference>
<organism evidence="2 3">
    <name type="scientific">Heterorhabditis bacteriophora</name>
    <name type="common">Entomopathogenic nematode worm</name>
    <dbReference type="NCBI Taxonomy" id="37862"/>
    <lineage>
        <taxon>Eukaryota</taxon>
        <taxon>Metazoa</taxon>
        <taxon>Ecdysozoa</taxon>
        <taxon>Nematoda</taxon>
        <taxon>Chromadorea</taxon>
        <taxon>Rhabditida</taxon>
        <taxon>Rhabditina</taxon>
        <taxon>Rhabditomorpha</taxon>
        <taxon>Strongyloidea</taxon>
        <taxon>Heterorhabditidae</taxon>
        <taxon>Heterorhabditis</taxon>
    </lineage>
</organism>
<feature type="compositionally biased region" description="Polar residues" evidence="1">
    <location>
        <begin position="108"/>
        <end position="123"/>
    </location>
</feature>
<feature type="region of interest" description="Disordered" evidence="1">
    <location>
        <begin position="406"/>
        <end position="443"/>
    </location>
</feature>
<accession>A0A1I7WZ10</accession>
<evidence type="ECO:0000256" key="1">
    <source>
        <dbReference type="SAM" id="MobiDB-lite"/>
    </source>
</evidence>
<dbReference type="WBParaSite" id="Hba_10420">
    <property type="protein sequence ID" value="Hba_10420"/>
    <property type="gene ID" value="Hba_10420"/>
</dbReference>
<protein>
    <submittedName>
        <fullName evidence="3">Transmembrane protein</fullName>
    </submittedName>
</protein>
<evidence type="ECO:0000313" key="3">
    <source>
        <dbReference type="WBParaSite" id="Hba_10420"/>
    </source>
</evidence>
<sequence>MSGTSDVIIIKIGVITKPKLVGIAIVNNSTTEYVDLILHLVNSQNRRNLLRKRWNVRGSMTATRGRGEIRRGRGGYYSHSRDGQLHELRGPRRHRVLEDDESEEAGQPVNNASRQGRGSYSQQRTRRGQNKEQKLVSVHRTVWRGWILTILRVLSSSMNIYRTLSVGMQLMNLRRNKHKHTKLKWNRGLKFLKVLNKRAKKQKALEQQQKLVYLLTIFKSYTLGNIEIVCIFPVPSVIPSPIARPTPRSKSAASDTSPNCKKEVPLRAEKYDFTFDPDLHEVHDYNIHFQYILKLLLVHVYLRFASLIYTGITINHYIVGFYIFRFAQPPPSIGQDVPWTKSVPPPQFGMLPGPDYLHCYCFTFTGQLNLSRVGQQQADVWSLNNHAIGGLHQHRTIGMSNVNMSHKSDRLQQQLDRRGPSDEASGMKQPPSGKQPSSCPTTA</sequence>
<keyword evidence="2" id="KW-1185">Reference proteome</keyword>
<dbReference type="Proteomes" id="UP000095283">
    <property type="component" value="Unplaced"/>
</dbReference>
<feature type="compositionally biased region" description="Basic and acidic residues" evidence="1">
    <location>
        <begin position="79"/>
        <end position="90"/>
    </location>
</feature>
<evidence type="ECO:0000313" key="2">
    <source>
        <dbReference type="Proteomes" id="UP000095283"/>
    </source>
</evidence>